<keyword evidence="1" id="KW-0812">Transmembrane</keyword>
<dbReference type="AlphaFoldDB" id="G0QNS8"/>
<evidence type="ECO:0000313" key="2">
    <source>
        <dbReference type="EMBL" id="EGR33119.1"/>
    </source>
</evidence>
<reference evidence="2 3" key="1">
    <citation type="submission" date="2011-07" db="EMBL/GenBank/DDBJ databases">
        <authorList>
            <person name="Coyne R."/>
            <person name="Brami D."/>
            <person name="Johnson J."/>
            <person name="Hostetler J."/>
            <person name="Hannick L."/>
            <person name="Clark T."/>
            <person name="Cassidy-Hanley D."/>
            <person name="Inman J."/>
        </authorList>
    </citation>
    <scope>NUCLEOTIDE SEQUENCE [LARGE SCALE GENOMIC DNA]</scope>
    <source>
        <strain evidence="2 3">G5</strain>
    </source>
</reference>
<name>G0QNS8_ICHMU</name>
<dbReference type="EMBL" id="GL983508">
    <property type="protein sequence ID" value="EGR33119.1"/>
    <property type="molecule type" value="Genomic_DNA"/>
</dbReference>
<gene>
    <name evidence="2" type="ORF">IMG5_061180</name>
</gene>
<accession>G0QNS8</accession>
<keyword evidence="1" id="KW-0472">Membrane</keyword>
<evidence type="ECO:0000313" key="3">
    <source>
        <dbReference type="Proteomes" id="UP000008983"/>
    </source>
</evidence>
<dbReference type="InParanoid" id="G0QNS8"/>
<evidence type="ECO:0000256" key="1">
    <source>
        <dbReference type="SAM" id="Phobius"/>
    </source>
</evidence>
<feature type="transmembrane region" description="Helical" evidence="1">
    <location>
        <begin position="6"/>
        <end position="29"/>
    </location>
</feature>
<dbReference type="Proteomes" id="UP000008983">
    <property type="component" value="Unassembled WGS sequence"/>
</dbReference>
<proteinExistence type="predicted"/>
<dbReference type="GeneID" id="14909286"/>
<feature type="non-terminal residue" evidence="2">
    <location>
        <position position="1"/>
    </location>
</feature>
<protein>
    <submittedName>
        <fullName evidence="2">Uncharacterized protein</fullName>
    </submittedName>
</protein>
<sequence>KYIYKHFYLILLHFYQLILIFLKSSYNIIIQEKFMQMYDHGNSLILDICKRKTFMYSENAKRPKQATLIKKILTKTVNQMNLIYNTKFKKKILKKYNNNINLKNIK</sequence>
<keyword evidence="3" id="KW-1185">Reference proteome</keyword>
<keyword evidence="1" id="KW-1133">Transmembrane helix</keyword>
<organism evidence="2 3">
    <name type="scientific">Ichthyophthirius multifiliis</name>
    <name type="common">White spot disease agent</name>
    <name type="synonym">Ich</name>
    <dbReference type="NCBI Taxonomy" id="5932"/>
    <lineage>
        <taxon>Eukaryota</taxon>
        <taxon>Sar</taxon>
        <taxon>Alveolata</taxon>
        <taxon>Ciliophora</taxon>
        <taxon>Intramacronucleata</taxon>
        <taxon>Oligohymenophorea</taxon>
        <taxon>Hymenostomatida</taxon>
        <taxon>Ophryoglenina</taxon>
        <taxon>Ichthyophthirius</taxon>
    </lineage>
</organism>
<dbReference type="RefSeq" id="XP_004037105.1">
    <property type="nucleotide sequence ID" value="XM_004037057.1"/>
</dbReference>